<dbReference type="AlphaFoldDB" id="A0A1Z4V3I8"/>
<dbReference type="Pfam" id="PF13588">
    <property type="entry name" value="HSDR_N_2"/>
    <property type="match status" value="1"/>
</dbReference>
<dbReference type="InterPro" id="IPR003356">
    <property type="entry name" value="DNA_methylase_A-5"/>
</dbReference>
<dbReference type="GO" id="GO:0008170">
    <property type="term" value="F:N-methyltransferase activity"/>
    <property type="evidence" value="ECO:0007669"/>
    <property type="project" value="InterPro"/>
</dbReference>
<dbReference type="KEGG" id="dcm:NIES806_21980"/>
<dbReference type="PANTHER" id="PTHR42998">
    <property type="entry name" value="TYPE I RESTRICTION ENZYME HINDVIIP M PROTEIN-RELATED"/>
    <property type="match status" value="1"/>
</dbReference>
<name>A0A1Z4V3I8_9CYAN</name>
<dbReference type="PRINTS" id="PR00507">
    <property type="entry name" value="N12N6MTFRASE"/>
</dbReference>
<dbReference type="InterPro" id="IPR029063">
    <property type="entry name" value="SAM-dependent_MTases_sf"/>
</dbReference>
<dbReference type="GO" id="GO:0003677">
    <property type="term" value="F:DNA binding"/>
    <property type="evidence" value="ECO:0007669"/>
    <property type="project" value="InterPro"/>
</dbReference>
<accession>A0A1Z4V3I8</accession>
<sequence>MTDKTNPTYTLIDILKSTDYALDIFDKDKEIPALQIFDKKGKPYLRDFVDGKERPAKPEEIVRQLFLYRLIHTYGYPTARIAVEKGVYFGSSVGDKRADIVISEKDHPNTAYIIIEVKKPKRRDGLEQLKSYCNAEGAPIAVWTNGSEIVILHREDPNIYRSISDLPHANQTLAEVINERVTLQELEKRNKLVVERLSLRDVILDLENLVLANAGVDQFEEVFKLIYAKLYDEAQAKRRPGKVVEFRAAGETRQELYDKINNLFHAAREKWQGVFLPGENIDLTPDHLAVCVSFLQDIKLFNSNLQVIDEAFEYLVTQVYKGAKGQYFTPRHVIDMCVKMLNPKWEEYMIDTAAGSCGFTVHTIFHVWGGEMTSDRPTKDQAEYASEMVYGIDFDARSVKVTKALNLIAGDGKTNVYRANTLDPRNWSDEIRVALRRRLLQFENRTDDDWNQKNFRNFNFDVLMINPPFAGDIVDSKILYQYQLAKKWKAIDVDALADPEERQKQAGAIESKRYEDSGNWQTKQSRDVLFIERNLEFLCPGGRMAIVLPQGRFNNITDAHLRTWISERARILAVVGLHVNTFKPHTGTKTSVLFLQKWDDDPNSKHYCPKIKDYPIFFATSENSGKDNSGEYIYKPGEDGRPKIDDHGHMIIDHDLDEIGSAFIDFAKKQKFSFWREG</sequence>
<dbReference type="InterPro" id="IPR052916">
    <property type="entry name" value="Type-I_RE_MTase_Subunit"/>
</dbReference>
<dbReference type="GO" id="GO:0032259">
    <property type="term" value="P:methylation"/>
    <property type="evidence" value="ECO:0007669"/>
    <property type="project" value="UniProtKB-KW"/>
</dbReference>
<dbReference type="PANTHER" id="PTHR42998:SF1">
    <property type="entry name" value="TYPE I RESTRICTION ENZYME HINDI METHYLASE SUBUNIT"/>
    <property type="match status" value="1"/>
</dbReference>
<gene>
    <name evidence="3" type="ORF">NIES806_21980</name>
</gene>
<evidence type="ECO:0000259" key="1">
    <source>
        <dbReference type="Pfam" id="PF02384"/>
    </source>
</evidence>
<dbReference type="OrthoDB" id="467945at2"/>
<feature type="domain" description="DNA methylase adenine-specific" evidence="1">
    <location>
        <begin position="307"/>
        <end position="601"/>
    </location>
</feature>
<keyword evidence="4" id="KW-1185">Reference proteome</keyword>
<dbReference type="SUPFAM" id="SSF53335">
    <property type="entry name" value="S-adenosyl-L-methionine-dependent methyltransferases"/>
    <property type="match status" value="1"/>
</dbReference>
<dbReference type="Gene3D" id="3.40.50.150">
    <property type="entry name" value="Vaccinia Virus protein VP39"/>
    <property type="match status" value="1"/>
</dbReference>
<evidence type="ECO:0000259" key="2">
    <source>
        <dbReference type="Pfam" id="PF13588"/>
    </source>
</evidence>
<evidence type="ECO:0000313" key="3">
    <source>
        <dbReference type="EMBL" id="BAZ85993.1"/>
    </source>
</evidence>
<evidence type="ECO:0000313" key="4">
    <source>
        <dbReference type="Proteomes" id="UP000218702"/>
    </source>
</evidence>
<organism evidence="3 4">
    <name type="scientific">Dolichospermum compactum NIES-806</name>
    <dbReference type="NCBI Taxonomy" id="1973481"/>
    <lineage>
        <taxon>Bacteria</taxon>
        <taxon>Bacillati</taxon>
        <taxon>Cyanobacteriota</taxon>
        <taxon>Cyanophyceae</taxon>
        <taxon>Nostocales</taxon>
        <taxon>Aphanizomenonaceae</taxon>
        <taxon>Dolichospermum</taxon>
        <taxon>Dolichospermum compactum</taxon>
    </lineage>
</organism>
<dbReference type="EMBL" id="AP018316">
    <property type="protein sequence ID" value="BAZ85993.1"/>
    <property type="molecule type" value="Genomic_DNA"/>
</dbReference>
<dbReference type="Pfam" id="PF02384">
    <property type="entry name" value="N6_Mtase"/>
    <property type="match status" value="1"/>
</dbReference>
<reference evidence="3 4" key="1">
    <citation type="submission" date="2017-06" db="EMBL/GenBank/DDBJ databases">
        <title>Genome sequencing of cyanobaciteial culture collection at National Institute for Environmental Studies (NIES).</title>
        <authorList>
            <person name="Hirose Y."/>
            <person name="Shimura Y."/>
            <person name="Fujisawa T."/>
            <person name="Nakamura Y."/>
            <person name="Kawachi M."/>
        </authorList>
    </citation>
    <scope>NUCLEOTIDE SEQUENCE [LARGE SCALE GENOMIC DNA]</scope>
    <source>
        <strain evidence="3 4">NIES-806</strain>
    </source>
</reference>
<protein>
    <submittedName>
        <fullName evidence="3">Type I restriction modification system, N-6 DNA Methylase</fullName>
    </submittedName>
</protein>
<keyword evidence="3" id="KW-0489">Methyltransferase</keyword>
<dbReference type="Proteomes" id="UP000218702">
    <property type="component" value="Chromosome"/>
</dbReference>
<keyword evidence="3" id="KW-0808">Transferase</keyword>
<proteinExistence type="predicted"/>
<dbReference type="RefSeq" id="WP_096667221.1">
    <property type="nucleotide sequence ID" value="NZ_AP018316.1"/>
</dbReference>
<dbReference type="Gene3D" id="3.90.1570.30">
    <property type="match status" value="1"/>
</dbReference>
<dbReference type="REBASE" id="207240">
    <property type="entry name" value="M.Dco806ORF21980P"/>
</dbReference>
<feature type="domain" description="Type I restriction enzyme R protein N-terminal" evidence="2">
    <location>
        <begin position="58"/>
        <end position="167"/>
    </location>
</feature>
<dbReference type="InterPro" id="IPR029464">
    <property type="entry name" value="HSDR_N"/>
</dbReference>